<proteinExistence type="predicted"/>
<evidence type="ECO:0000313" key="3">
    <source>
        <dbReference type="Proteomes" id="UP000003879"/>
    </source>
</evidence>
<feature type="transmembrane region" description="Helical" evidence="1">
    <location>
        <begin position="26"/>
        <end position="44"/>
    </location>
</feature>
<keyword evidence="1" id="KW-0812">Transmembrane</keyword>
<dbReference type="RefSeq" id="WP_005794058.1">
    <property type="nucleotide sequence ID" value="NZ_JH724215.1"/>
</dbReference>
<dbReference type="EMBL" id="AGXN01000012">
    <property type="protein sequence ID" value="EIY96488.1"/>
    <property type="molecule type" value="Genomic_DNA"/>
</dbReference>
<reference evidence="2 3" key="1">
    <citation type="submission" date="2012-02" db="EMBL/GenBank/DDBJ databases">
        <title>The Genome Sequence of Bacteroides fragilis CL07T12C05.</title>
        <authorList>
            <consortium name="The Broad Institute Genome Sequencing Platform"/>
            <person name="Earl A."/>
            <person name="Ward D."/>
            <person name="Feldgarden M."/>
            <person name="Gevers D."/>
            <person name="Zitomersky N.L."/>
            <person name="Coyne M.J."/>
            <person name="Comstock L.E."/>
            <person name="Young S.K."/>
            <person name="Zeng Q."/>
            <person name="Gargeya S."/>
            <person name="Fitzgerald M."/>
            <person name="Haas B."/>
            <person name="Abouelleil A."/>
            <person name="Alvarado L."/>
            <person name="Arachchi H.M."/>
            <person name="Berlin A."/>
            <person name="Chapman S.B."/>
            <person name="Gearin G."/>
            <person name="Goldberg J."/>
            <person name="Griggs A."/>
            <person name="Gujja S."/>
            <person name="Hansen M."/>
            <person name="Heiman D."/>
            <person name="Howarth C."/>
            <person name="Larimer J."/>
            <person name="Lui A."/>
            <person name="MacDonald P.J.P."/>
            <person name="McCowen C."/>
            <person name="Montmayeur A."/>
            <person name="Murphy C."/>
            <person name="Neiman D."/>
            <person name="Pearson M."/>
            <person name="Priest M."/>
            <person name="Roberts A."/>
            <person name="Saif S."/>
            <person name="Shea T."/>
            <person name="Sisk P."/>
            <person name="Stolte C."/>
            <person name="Sykes S."/>
            <person name="Wortman J."/>
            <person name="Nusbaum C."/>
            <person name="Birren B."/>
        </authorList>
    </citation>
    <scope>NUCLEOTIDE SEQUENCE [LARGE SCALE GENOMIC DNA]</scope>
    <source>
        <strain evidence="2 3">CL07T12C05</strain>
    </source>
</reference>
<organism evidence="2 3">
    <name type="scientific">Bacteroides fragilis CL07T12C05</name>
    <dbReference type="NCBI Taxonomy" id="997883"/>
    <lineage>
        <taxon>Bacteria</taxon>
        <taxon>Pseudomonadati</taxon>
        <taxon>Bacteroidota</taxon>
        <taxon>Bacteroidia</taxon>
        <taxon>Bacteroidales</taxon>
        <taxon>Bacteroidaceae</taxon>
        <taxon>Bacteroides</taxon>
    </lineage>
</organism>
<keyword evidence="1" id="KW-0472">Membrane</keyword>
<evidence type="ECO:0000256" key="1">
    <source>
        <dbReference type="SAM" id="Phobius"/>
    </source>
</evidence>
<name>A0A0E2AQC4_BACFG</name>
<sequence>MKKYIQKIKDSINKSWNNKTSKTKRLIICALMLAYIGLALYVIFMPAPDYRYEEYVRSEPPATNLIIEEEAAPVDSLSDKKIREMEEFFNQFNSESYE</sequence>
<accession>A0A0E2AQC4</accession>
<comment type="caution">
    <text evidence="2">The sequence shown here is derived from an EMBL/GenBank/DDBJ whole genome shotgun (WGS) entry which is preliminary data.</text>
</comment>
<gene>
    <name evidence="2" type="ORF">HMPREF1056_02376</name>
</gene>
<keyword evidence="1" id="KW-1133">Transmembrane helix</keyword>
<dbReference type="Proteomes" id="UP000003879">
    <property type="component" value="Unassembled WGS sequence"/>
</dbReference>
<evidence type="ECO:0000313" key="2">
    <source>
        <dbReference type="EMBL" id="EIY96488.1"/>
    </source>
</evidence>
<protein>
    <submittedName>
        <fullName evidence="2">Uncharacterized protein</fullName>
    </submittedName>
</protein>
<dbReference type="AlphaFoldDB" id="A0A0E2AQC4"/>
<dbReference type="HOGENOM" id="CLU_2340921_0_0_10"/>
<dbReference type="PATRIC" id="fig|997883.3.peg.2485"/>